<evidence type="ECO:0000313" key="5">
    <source>
        <dbReference type="Proteomes" id="UP000658258"/>
    </source>
</evidence>
<proteinExistence type="inferred from homology"/>
<organism evidence="4 5">
    <name type="scientific">Roseivirga thermotolerans</name>
    <dbReference type="NCBI Taxonomy" id="1758176"/>
    <lineage>
        <taxon>Bacteria</taxon>
        <taxon>Pseudomonadati</taxon>
        <taxon>Bacteroidota</taxon>
        <taxon>Cytophagia</taxon>
        <taxon>Cytophagales</taxon>
        <taxon>Roseivirgaceae</taxon>
        <taxon>Roseivirga</taxon>
    </lineage>
</organism>
<dbReference type="EMBL" id="BNAG01000002">
    <property type="protein sequence ID" value="GHE62071.1"/>
    <property type="molecule type" value="Genomic_DNA"/>
</dbReference>
<protein>
    <submittedName>
        <fullName evidence="4">Glycosyl transferase family 2</fullName>
    </submittedName>
</protein>
<keyword evidence="2" id="KW-0472">Membrane</keyword>
<dbReference type="InterPro" id="IPR001173">
    <property type="entry name" value="Glyco_trans_2-like"/>
</dbReference>
<feature type="transmembrane region" description="Helical" evidence="2">
    <location>
        <begin position="269"/>
        <end position="289"/>
    </location>
</feature>
<keyword evidence="5" id="KW-1185">Reference proteome</keyword>
<dbReference type="Gene3D" id="3.90.550.10">
    <property type="entry name" value="Spore Coat Polysaccharide Biosynthesis Protein SpsA, Chain A"/>
    <property type="match status" value="1"/>
</dbReference>
<dbReference type="Pfam" id="PF00535">
    <property type="entry name" value="Glycos_transf_2"/>
    <property type="match status" value="1"/>
</dbReference>
<evidence type="ECO:0000256" key="2">
    <source>
        <dbReference type="SAM" id="Phobius"/>
    </source>
</evidence>
<sequence>MAVQTGFVLALGIPLIRHRDPKTFDNHQGVSVIIAARNEAKNLNQLLQRLKEQDQEYPYEVIVVNDRSTDQSALLLNEWQKQWKALTVVDVESLPAGWTGKKYALFCGVQKARFSKLLFTDVDCLPASDQWIQLMGNALVNDYQVVLGYSPYAKRKGWLNRFIQYETLWVAMQYLGFALWKKPYMGVGRNWAVTHQHYDLDFLKKIGHLEGGDDDLMVGHLSKTHSIQILIEPAAFTVSTPKETLKSYLHQKIRHLSAGKHYDKKDQTLLGIFTLSCVVGWGLFFWALATSSLPSWIWTAFGVRCLLNYAIIRQLGQKLKTEIEIWSLPFLDLCYCFYYPLVAIKALATKQVEWK</sequence>
<dbReference type="Proteomes" id="UP000658258">
    <property type="component" value="Unassembled WGS sequence"/>
</dbReference>
<accession>A0ABQ3I412</accession>
<name>A0ABQ3I412_9BACT</name>
<evidence type="ECO:0000259" key="3">
    <source>
        <dbReference type="Pfam" id="PF00535"/>
    </source>
</evidence>
<evidence type="ECO:0000256" key="1">
    <source>
        <dbReference type="ARBA" id="ARBA00038494"/>
    </source>
</evidence>
<dbReference type="PANTHER" id="PTHR43630:SF2">
    <property type="entry name" value="GLYCOSYLTRANSFERASE"/>
    <property type="match status" value="1"/>
</dbReference>
<dbReference type="PANTHER" id="PTHR43630">
    <property type="entry name" value="POLY-BETA-1,6-N-ACETYL-D-GLUCOSAMINE SYNTHASE"/>
    <property type="match status" value="1"/>
</dbReference>
<feature type="domain" description="Glycosyltransferase 2-like" evidence="3">
    <location>
        <begin position="31"/>
        <end position="163"/>
    </location>
</feature>
<keyword evidence="2" id="KW-0812">Transmembrane</keyword>
<dbReference type="RefSeq" id="WP_189629757.1">
    <property type="nucleotide sequence ID" value="NZ_BNAG01000002.1"/>
</dbReference>
<reference evidence="5" key="1">
    <citation type="journal article" date="2019" name="Int. J. Syst. Evol. Microbiol.">
        <title>The Global Catalogue of Microorganisms (GCM) 10K type strain sequencing project: providing services to taxonomists for standard genome sequencing and annotation.</title>
        <authorList>
            <consortium name="The Broad Institute Genomics Platform"/>
            <consortium name="The Broad Institute Genome Sequencing Center for Infectious Disease"/>
            <person name="Wu L."/>
            <person name="Ma J."/>
        </authorList>
    </citation>
    <scope>NUCLEOTIDE SEQUENCE [LARGE SCALE GENOMIC DNA]</scope>
    <source>
        <strain evidence="5">CGMCC 1.15111</strain>
    </source>
</reference>
<dbReference type="GO" id="GO:0016740">
    <property type="term" value="F:transferase activity"/>
    <property type="evidence" value="ECO:0007669"/>
    <property type="project" value="UniProtKB-KW"/>
</dbReference>
<feature type="transmembrane region" description="Helical" evidence="2">
    <location>
        <begin position="295"/>
        <end position="312"/>
    </location>
</feature>
<dbReference type="InterPro" id="IPR029044">
    <property type="entry name" value="Nucleotide-diphossugar_trans"/>
</dbReference>
<comment type="similarity">
    <text evidence="1">Belongs to the glycosyltransferase 2 family. WaaE/KdtX subfamily.</text>
</comment>
<keyword evidence="2" id="KW-1133">Transmembrane helix</keyword>
<keyword evidence="4" id="KW-0808">Transferase</keyword>
<comment type="caution">
    <text evidence="4">The sequence shown here is derived from an EMBL/GenBank/DDBJ whole genome shotgun (WGS) entry which is preliminary data.</text>
</comment>
<evidence type="ECO:0000313" key="4">
    <source>
        <dbReference type="EMBL" id="GHE62071.1"/>
    </source>
</evidence>
<dbReference type="SUPFAM" id="SSF53448">
    <property type="entry name" value="Nucleotide-diphospho-sugar transferases"/>
    <property type="match status" value="1"/>
</dbReference>
<gene>
    <name evidence="4" type="ORF">GCM10011340_16530</name>
</gene>